<dbReference type="InterPro" id="IPR018060">
    <property type="entry name" value="HTH_AraC"/>
</dbReference>
<keyword evidence="3" id="KW-0804">Transcription</keyword>
<evidence type="ECO:0000313" key="6">
    <source>
        <dbReference type="EMBL" id="MCZ7911559.1"/>
    </source>
</evidence>
<dbReference type="EMBL" id="JAPZLT010000012">
    <property type="protein sequence ID" value="MCZ7911559.1"/>
    <property type="molecule type" value="Genomic_DNA"/>
</dbReference>
<feature type="region of interest" description="Disordered" evidence="4">
    <location>
        <begin position="1"/>
        <end position="24"/>
    </location>
</feature>
<dbReference type="AlphaFoldDB" id="A0A9X3QVI4"/>
<sequence>MGVKLSGRSGQRFSPPPKEAPRCLEYRGGDPEELSALLSTTSSPLTVTPQTDDALFFNCRFFSVGGTTLAKCTYGGDLLIQREVPSDKLLVFLPISGEACFGRHEFVSSPGTGTILEGEAMTGATRIVGPRSHFALFLERRKITHILSHILDRSVTGNLDIQPMIDLKAGAGKMLMRIVDDMYSLTASQSGLEASPLSLNALYDAAIYLLLENCHSRYSAELASQVASPSPRHVKWAIDFMHENISAALSLTDIAVAAKVSVRTLQQGFREFQNTTPMAYLQDIRLAAAHDDLLHCDPGLSVADIACKWGFSHMGRFAADYSRRFGQLPSQTRRRY</sequence>
<evidence type="ECO:0000256" key="3">
    <source>
        <dbReference type="ARBA" id="ARBA00023163"/>
    </source>
</evidence>
<protein>
    <submittedName>
        <fullName evidence="6">AraC family transcriptional regulator</fullName>
    </submittedName>
</protein>
<dbReference type="PROSITE" id="PS00041">
    <property type="entry name" value="HTH_ARAC_FAMILY_1"/>
    <property type="match status" value="1"/>
</dbReference>
<keyword evidence="1" id="KW-0805">Transcription regulation</keyword>
<feature type="domain" description="HTH araC/xylS-type" evidence="5">
    <location>
        <begin position="235"/>
        <end position="335"/>
    </location>
</feature>
<dbReference type="GO" id="GO:0003700">
    <property type="term" value="F:DNA-binding transcription factor activity"/>
    <property type="evidence" value="ECO:0007669"/>
    <property type="project" value="InterPro"/>
</dbReference>
<comment type="caution">
    <text evidence="6">The sequence shown here is derived from an EMBL/GenBank/DDBJ whole genome shotgun (WGS) entry which is preliminary data.</text>
</comment>
<dbReference type="PROSITE" id="PS01124">
    <property type="entry name" value="HTH_ARAC_FAMILY_2"/>
    <property type="match status" value="1"/>
</dbReference>
<keyword evidence="7" id="KW-1185">Reference proteome</keyword>
<dbReference type="InterPro" id="IPR009057">
    <property type="entry name" value="Homeodomain-like_sf"/>
</dbReference>
<gene>
    <name evidence="6" type="ORF">O9X94_19725</name>
</gene>
<keyword evidence="2" id="KW-0238">DNA-binding</keyword>
<dbReference type="SUPFAM" id="SSF46689">
    <property type="entry name" value="Homeodomain-like"/>
    <property type="match status" value="2"/>
</dbReference>
<evidence type="ECO:0000256" key="4">
    <source>
        <dbReference type="SAM" id="MobiDB-lite"/>
    </source>
</evidence>
<dbReference type="Pfam" id="PF12833">
    <property type="entry name" value="HTH_18"/>
    <property type="match status" value="1"/>
</dbReference>
<dbReference type="InterPro" id="IPR035418">
    <property type="entry name" value="AraC-bd_2"/>
</dbReference>
<evidence type="ECO:0000313" key="7">
    <source>
        <dbReference type="Proteomes" id="UP001151309"/>
    </source>
</evidence>
<dbReference type="RefSeq" id="WP_269832325.1">
    <property type="nucleotide sequence ID" value="NZ_JAPZLT010000012.1"/>
</dbReference>
<dbReference type="PANTHER" id="PTHR46796">
    <property type="entry name" value="HTH-TYPE TRANSCRIPTIONAL ACTIVATOR RHAS-RELATED"/>
    <property type="match status" value="1"/>
</dbReference>
<dbReference type="Gene3D" id="1.10.10.60">
    <property type="entry name" value="Homeodomain-like"/>
    <property type="match status" value="1"/>
</dbReference>
<dbReference type="InterPro" id="IPR018062">
    <property type="entry name" value="HTH_AraC-typ_CS"/>
</dbReference>
<dbReference type="InterPro" id="IPR050204">
    <property type="entry name" value="AraC_XylS_family_regulators"/>
</dbReference>
<organism evidence="6 7">
    <name type="scientific">Agrobacterium leguminum</name>
    <dbReference type="NCBI Taxonomy" id="2792015"/>
    <lineage>
        <taxon>Bacteria</taxon>
        <taxon>Pseudomonadati</taxon>
        <taxon>Pseudomonadota</taxon>
        <taxon>Alphaproteobacteria</taxon>
        <taxon>Hyphomicrobiales</taxon>
        <taxon>Rhizobiaceae</taxon>
        <taxon>Rhizobium/Agrobacterium group</taxon>
        <taxon>Agrobacterium</taxon>
    </lineage>
</organism>
<dbReference type="Pfam" id="PF14525">
    <property type="entry name" value="AraC_binding_2"/>
    <property type="match status" value="1"/>
</dbReference>
<dbReference type="Proteomes" id="UP001151309">
    <property type="component" value="Unassembled WGS sequence"/>
</dbReference>
<reference evidence="6" key="1">
    <citation type="submission" date="2022-12" db="EMBL/GenBank/DDBJ databases">
        <title>Draft genome sequences of 22 rhizogenic Agrobacterium biovar 1 strains, the causative agent of hairy root disease.</title>
        <authorList>
            <person name="Kim N."/>
            <person name="Vargas P."/>
            <person name="Rediers H."/>
        </authorList>
    </citation>
    <scope>NUCLEOTIDE SEQUENCE</scope>
    <source>
        <strain evidence="6">ST07.17.026</strain>
    </source>
</reference>
<dbReference type="GO" id="GO:0043565">
    <property type="term" value="F:sequence-specific DNA binding"/>
    <property type="evidence" value="ECO:0007669"/>
    <property type="project" value="InterPro"/>
</dbReference>
<dbReference type="SMART" id="SM00342">
    <property type="entry name" value="HTH_ARAC"/>
    <property type="match status" value="1"/>
</dbReference>
<evidence type="ECO:0000256" key="1">
    <source>
        <dbReference type="ARBA" id="ARBA00023015"/>
    </source>
</evidence>
<dbReference type="PANTHER" id="PTHR46796:SF12">
    <property type="entry name" value="HTH-TYPE DNA-BINDING TRANSCRIPTIONAL ACTIVATOR EUTR"/>
    <property type="match status" value="1"/>
</dbReference>
<evidence type="ECO:0000256" key="2">
    <source>
        <dbReference type="ARBA" id="ARBA00023125"/>
    </source>
</evidence>
<proteinExistence type="predicted"/>
<evidence type="ECO:0000259" key="5">
    <source>
        <dbReference type="PROSITE" id="PS01124"/>
    </source>
</evidence>
<accession>A0A9X3QVI4</accession>
<name>A0A9X3QVI4_9HYPH</name>